<sequence>MKIKPLLYIIFLCTAGIYAQRQAILKTPEDIAGYQKVPQEKMFIHYNTTLLFAGEYLYYRLYCFNGESNLLSEISKIAYVELIDEKKKVVFKQKVKLENGLGQGDFFIPVSVPSGNYKLMGYTQWMLNAQKDNFFLGDISILNPYQGDQKVFLVDNDLNNSQLNSINSSVNKKQSKSTISAQKSNGRIELRIDKQVFQKRSPVTLTLNQSGFTSEPGNYSISVRKKNAFKTAQPVTADSFSSLSTKNFKSQEKSISSSFFLPEMRGELIYGKLVPKEPDFMVSSIDIAVSVPGKIHDVKIASTNEQGVFVFNLDKTYKTDNIVLQVLGESRNNYKIELDEAPQFNFPDFNFYQFKITQEFKDEIIERSVYNQVENNFFSVKPDTIPEVKDDVSFYGTDRVVYNLDDYTRFPTVKETIVEVVDNVWIEKNELGESHFAVRGYYPTQSNNNLSTLLIVDGIVEQEHEQWIDYDARKIKNISFVRDRYFLGSKVFEGVLVFETFEGNYVENLHKDYLLNTTLSRPQSYKNYYTQQYSPSNNVYNRIPDFRNQLLWKPNVLIHNETVNIPFFTSDVNGVYEIVLEGFTNNGIPVSVKKYFEVR</sequence>
<organism evidence="1 2">
    <name type="scientific">Aquimarina gracilis</name>
    <dbReference type="NCBI Taxonomy" id="874422"/>
    <lineage>
        <taxon>Bacteria</taxon>
        <taxon>Pseudomonadati</taxon>
        <taxon>Bacteroidota</taxon>
        <taxon>Flavobacteriia</taxon>
        <taxon>Flavobacteriales</taxon>
        <taxon>Flavobacteriaceae</taxon>
        <taxon>Aquimarina</taxon>
    </lineage>
</organism>
<reference evidence="1 2" key="1">
    <citation type="journal article" date="2013" name="Int. J. Syst. Evol. Microbiol.">
        <title>Aquimarina gracilis sp. nov., isolated from the gut microflora of a mussel, Mytilus coruscus, and emended description of Aquimarina spongiae.</title>
        <authorList>
            <person name="Park S.C."/>
            <person name="Choe H.N."/>
            <person name="Baik K.S."/>
            <person name="Seong C.N."/>
        </authorList>
    </citation>
    <scope>NUCLEOTIDE SEQUENCE [LARGE SCALE GENOMIC DNA]</scope>
    <source>
        <strain evidence="1 2">PSC32</strain>
    </source>
</reference>
<evidence type="ECO:0000313" key="2">
    <source>
        <dbReference type="Proteomes" id="UP001327027"/>
    </source>
</evidence>
<comment type="caution">
    <text evidence="1">The sequence shown here is derived from an EMBL/GenBank/DDBJ whole genome shotgun (WGS) entry which is preliminary data.</text>
</comment>
<gene>
    <name evidence="1" type="ORF">U6A24_11700</name>
</gene>
<evidence type="ECO:0008006" key="3">
    <source>
        <dbReference type="Google" id="ProtNLM"/>
    </source>
</evidence>
<proteinExistence type="predicted"/>
<dbReference type="Proteomes" id="UP001327027">
    <property type="component" value="Unassembled WGS sequence"/>
</dbReference>
<dbReference type="EMBL" id="JAYKLX010000005">
    <property type="protein sequence ID" value="MEB3346130.1"/>
    <property type="molecule type" value="Genomic_DNA"/>
</dbReference>
<evidence type="ECO:0000313" key="1">
    <source>
        <dbReference type="EMBL" id="MEB3346130.1"/>
    </source>
</evidence>
<name>A0ABU5ZW81_9FLAO</name>
<keyword evidence="2" id="KW-1185">Reference proteome</keyword>
<dbReference type="RefSeq" id="WP_324180155.1">
    <property type="nucleotide sequence ID" value="NZ_BAABAW010000006.1"/>
</dbReference>
<protein>
    <recommendedName>
        <fullName evidence="3">MG2 domain-containing protein</fullName>
    </recommendedName>
</protein>
<accession>A0ABU5ZW81</accession>